<evidence type="ECO:0000313" key="2">
    <source>
        <dbReference type="Proteomes" id="UP000004386"/>
    </source>
</evidence>
<gene>
    <name evidence="1" type="ORF">OINT_2000869</name>
</gene>
<sequence length="139" mass="15355">MTEASVVELVNNIENLEFIIAKAREYDVQVPATDEDSGSNASDDNEVDILDASLTNPTRKELFAAIRSLNIDERQELLALMWVGRGDFSVDEWDEALSTAADRDNGREAKYLIGTPLLGDYLEEGLAALGVEIEAYDNE</sequence>
<organism evidence="1 2">
    <name type="scientific">Brucella intermedia LMG 3301</name>
    <dbReference type="NCBI Taxonomy" id="641118"/>
    <lineage>
        <taxon>Bacteria</taxon>
        <taxon>Pseudomonadati</taxon>
        <taxon>Pseudomonadota</taxon>
        <taxon>Alphaproteobacteria</taxon>
        <taxon>Hyphomicrobiales</taxon>
        <taxon>Brucellaceae</taxon>
        <taxon>Brucella/Ochrobactrum group</taxon>
        <taxon>Brucella</taxon>
    </lineage>
</organism>
<reference evidence="1 2" key="1">
    <citation type="submission" date="2009-05" db="EMBL/GenBank/DDBJ databases">
        <authorList>
            <person name="Setubal J.C."/>
            <person name="Boyle S."/>
            <person name="Crasta O.R."/>
            <person name="Gillespie J.J."/>
            <person name="Kenyon R.W."/>
            <person name="Lu J."/>
            <person name="Mane S."/>
            <person name="Nagrani S."/>
            <person name="Shallom J.M."/>
            <person name="Shallom S."/>
            <person name="Shukla M."/>
            <person name="Snyder E.E."/>
            <person name="Sobral B.W."/>
            <person name="Wattam A.R."/>
            <person name="Will R."/>
            <person name="Williams K."/>
            <person name="Yoo H."/>
            <person name="Munk C."/>
            <person name="Tapia R."/>
            <person name="Green L."/>
            <person name="Rogers Y."/>
            <person name="Detter J.C."/>
            <person name="Bruce D."/>
            <person name="Brettin T.S."/>
            <person name="Tsolis R."/>
        </authorList>
    </citation>
    <scope>NUCLEOTIDE SEQUENCE [LARGE SCALE GENOMIC DNA]</scope>
    <source>
        <strain evidence="1 2">LMG 3301</strain>
    </source>
</reference>
<dbReference type="InterPro" id="IPR022254">
    <property type="entry name" value="DUF3775"/>
</dbReference>
<dbReference type="Pfam" id="PF12616">
    <property type="entry name" value="DUF3775"/>
    <property type="match status" value="1"/>
</dbReference>
<proteinExistence type="predicted"/>
<dbReference type="AlphaFoldDB" id="C4WLZ9"/>
<dbReference type="EMBL" id="ACQA01000002">
    <property type="protein sequence ID" value="EEQ93699.1"/>
    <property type="molecule type" value="Genomic_DNA"/>
</dbReference>
<dbReference type="HOGENOM" id="CLU_122278_0_0_5"/>
<protein>
    <recommendedName>
        <fullName evidence="3">DUF3775 domain-containing protein</fullName>
    </recommendedName>
</protein>
<comment type="caution">
    <text evidence="1">The sequence shown here is derived from an EMBL/GenBank/DDBJ whole genome shotgun (WGS) entry which is preliminary data.</text>
</comment>
<evidence type="ECO:0000313" key="1">
    <source>
        <dbReference type="EMBL" id="EEQ93699.1"/>
    </source>
</evidence>
<dbReference type="Proteomes" id="UP000004386">
    <property type="component" value="Unassembled WGS sequence"/>
</dbReference>
<evidence type="ECO:0008006" key="3">
    <source>
        <dbReference type="Google" id="ProtNLM"/>
    </source>
</evidence>
<accession>C4WLZ9</accession>
<name>C4WLZ9_9HYPH</name>